<dbReference type="SMART" id="SM00545">
    <property type="entry name" value="JmjN"/>
    <property type="match status" value="1"/>
</dbReference>
<dbReference type="Gene3D" id="2.60.120.650">
    <property type="entry name" value="Cupin"/>
    <property type="match status" value="1"/>
</dbReference>
<organism evidence="19 20">
    <name type="scientific">Zostera marina</name>
    <name type="common">Eelgrass</name>
    <dbReference type="NCBI Taxonomy" id="29655"/>
    <lineage>
        <taxon>Eukaryota</taxon>
        <taxon>Viridiplantae</taxon>
        <taxon>Streptophyta</taxon>
        <taxon>Embryophyta</taxon>
        <taxon>Tracheophyta</taxon>
        <taxon>Spermatophyta</taxon>
        <taxon>Magnoliopsida</taxon>
        <taxon>Liliopsida</taxon>
        <taxon>Zosteraceae</taxon>
        <taxon>Zostera</taxon>
    </lineage>
</organism>
<feature type="region of interest" description="Disordered" evidence="15">
    <location>
        <begin position="859"/>
        <end position="897"/>
    </location>
</feature>
<accession>A0A0K9NS69</accession>
<evidence type="ECO:0000259" key="17">
    <source>
        <dbReference type="PROSITE" id="PS51183"/>
    </source>
</evidence>
<dbReference type="GO" id="GO:0040029">
    <property type="term" value="P:epigenetic regulation of gene expression"/>
    <property type="evidence" value="ECO:0007669"/>
    <property type="project" value="UniProtKB-ARBA"/>
</dbReference>
<dbReference type="Pfam" id="PF02375">
    <property type="entry name" value="JmjN"/>
    <property type="match status" value="1"/>
</dbReference>
<evidence type="ECO:0000313" key="20">
    <source>
        <dbReference type="Proteomes" id="UP000036987"/>
    </source>
</evidence>
<feature type="region of interest" description="Disordered" evidence="15">
    <location>
        <begin position="924"/>
        <end position="1029"/>
    </location>
</feature>
<feature type="domain" description="JmjC" evidence="18">
    <location>
        <begin position="201"/>
        <end position="380"/>
    </location>
</feature>
<dbReference type="OrthoDB" id="9547406at2759"/>
<dbReference type="InterPro" id="IPR013087">
    <property type="entry name" value="Znf_C2H2_type"/>
</dbReference>
<dbReference type="PROSITE" id="PS51183">
    <property type="entry name" value="JMJN"/>
    <property type="match status" value="1"/>
</dbReference>
<evidence type="ECO:0000256" key="13">
    <source>
        <dbReference type="ARBA" id="ARBA00023242"/>
    </source>
</evidence>
<comment type="subcellular location">
    <subcellularLocation>
        <location evidence="2">Nucleus</location>
    </subcellularLocation>
</comment>
<dbReference type="InterPro" id="IPR036236">
    <property type="entry name" value="Znf_C2H2_sf"/>
</dbReference>
<keyword evidence="10" id="KW-0408">Iron</keyword>
<dbReference type="PROSITE" id="PS50157">
    <property type="entry name" value="ZINC_FINGER_C2H2_2"/>
    <property type="match status" value="3"/>
</dbReference>
<dbReference type="PROSITE" id="PS51184">
    <property type="entry name" value="JMJC"/>
    <property type="match status" value="1"/>
</dbReference>
<feature type="compositionally biased region" description="Basic and acidic residues" evidence="15">
    <location>
        <begin position="861"/>
        <end position="871"/>
    </location>
</feature>
<dbReference type="FunFam" id="3.30.160.60:FF:000747">
    <property type="entry name" value="Probable lysine-specific demethylase ELF6"/>
    <property type="match status" value="1"/>
</dbReference>
<dbReference type="Gene3D" id="3.30.160.60">
    <property type="entry name" value="Classic Zinc Finger"/>
    <property type="match status" value="2"/>
</dbReference>
<comment type="cofactor">
    <cofactor evidence="1">
        <name>Fe(2+)</name>
        <dbReference type="ChEBI" id="CHEBI:29033"/>
    </cofactor>
</comment>
<dbReference type="GO" id="GO:0005634">
    <property type="term" value="C:nucleus"/>
    <property type="evidence" value="ECO:0000318"/>
    <property type="project" value="GO_Central"/>
</dbReference>
<dbReference type="SUPFAM" id="SSF57667">
    <property type="entry name" value="beta-beta-alpha zinc fingers"/>
    <property type="match status" value="2"/>
</dbReference>
<dbReference type="FunFam" id="2.60.120.650:FF:000023">
    <property type="entry name" value="Probable lysine-specific demethylase ELF6"/>
    <property type="match status" value="1"/>
</dbReference>
<dbReference type="GO" id="GO:0010468">
    <property type="term" value="P:regulation of gene expression"/>
    <property type="evidence" value="ECO:0000318"/>
    <property type="project" value="GO_Central"/>
</dbReference>
<sequence length="1149" mass="129023">MVTSSTTAATVDAHPLDILPWLKTLPLAPEYHPTVAEFQDPIAYILKIEKEASTYGICKIVPPIPAPPRKTVITNLNRLFSSRSSVSDGGGGGGSKKKPLPTFSTRQQQIGFCPRKSRPAKKPVWHSGEQYTLQQFEVKAKQFEKTQLKRCGRKGPNVGFSALEVETLFWKASMDKPLMIEYANDMPGSGFIPLPLTTMAKKWREEDNLCNVGDTTWNMRGVSRAKGSLLKFMKEDIPGVSSPMVYIAMMFSWFAWHVEDHELHSLNYMHMGASKTWYGVPRDAGLAFEEVIRIHGYGGEVNPLVTFSILSEKTTVMSPEELTGAKIPCCRLVQNAGDFVVTFPGSYHCGFSHGFNCGEAANIATPEWLKVAKEAAVRRASINYPPMISHFQLLYELALSLSSRVIPSSSYTTEPRSSRLKDKMKGEGEVMVKDLFVEDIIQTNTLLHVLLNKGGSSSCVVVLPHTTNNNSSSSSSLNSTMKLKQQRISNGLCSTSSSVSNTFRNNHLGKCSRIRNGGSGLLSNSCDAEDDDTSSIIGKEMSSGFGNEGLLDQGLLSCVACGILSSACVAIIQPTPEAALRLMSANENSLDNQSYEPTAWSTPDVIKNNQEEVNRRSGYLDKGPSGLDLLASAYGNSSSDSEEEDNIDKVENNGERISAHSFNIPNSSNLMMIDSRSFICREENRDSSRMHIFCLEHAQDVERQLSPIGGVQMMIVCYPEYPKLQTEAKLMAGEMRKEYTWKDMDFKEATEEDCERIQSALDDEQVIPTNSDWAVKIHVNLYYSSNLSKSSLYSKQLPYNAIIYKAFGRNLSSSSEGPPEQQQIKVFRRRRGRQKKIVVAGKWCGKVWMSNQVHPLLSSNHKNDYEEHNDNGDFQGEFSDHKPAADENDDEYDVKDEEETTLMVASGRRKKKLVGNRLIGKKTKNTSKLAKSAPEVEDGEEDLINNSEKSKRVLRERKKTVRSCLNHDSPGEDEDDEEEEVSLTTRLRRKRPAPKKNNKVEKKLKKSNTKKKEEEAPLNVTVKEDDEDDSEEYQCDMDGCTMSFTSLQDLSIHKANICPVKDCGKKFFSHKYLVQHRRVHLDDRPLKCPWKGCKMSFKWAWARTEHIRVHTGDRPYICMERGCGQTFRFVSDFSRHKRKTGHVTKKGRR</sequence>
<evidence type="ECO:0000256" key="11">
    <source>
        <dbReference type="ARBA" id="ARBA00023015"/>
    </source>
</evidence>
<keyword evidence="9" id="KW-0560">Oxidoreductase</keyword>
<feature type="compositionally biased region" description="Acidic residues" evidence="15">
    <location>
        <begin position="886"/>
        <end position="897"/>
    </location>
</feature>
<dbReference type="AlphaFoldDB" id="A0A0K9NS69"/>
<dbReference type="GO" id="GO:0034647">
    <property type="term" value="F:histone H3K4me/H3K4me2/H3K4me3 demethylase activity"/>
    <property type="evidence" value="ECO:0000318"/>
    <property type="project" value="GO_Central"/>
</dbReference>
<reference evidence="20" key="1">
    <citation type="journal article" date="2016" name="Nature">
        <title>The genome of the seagrass Zostera marina reveals angiosperm adaptation to the sea.</title>
        <authorList>
            <person name="Olsen J.L."/>
            <person name="Rouze P."/>
            <person name="Verhelst B."/>
            <person name="Lin Y.-C."/>
            <person name="Bayer T."/>
            <person name="Collen J."/>
            <person name="Dattolo E."/>
            <person name="De Paoli E."/>
            <person name="Dittami S."/>
            <person name="Maumus F."/>
            <person name="Michel G."/>
            <person name="Kersting A."/>
            <person name="Lauritano C."/>
            <person name="Lohaus R."/>
            <person name="Toepel M."/>
            <person name="Tonon T."/>
            <person name="Vanneste K."/>
            <person name="Amirebrahimi M."/>
            <person name="Brakel J."/>
            <person name="Bostroem C."/>
            <person name="Chovatia M."/>
            <person name="Grimwood J."/>
            <person name="Jenkins J.W."/>
            <person name="Jueterbock A."/>
            <person name="Mraz A."/>
            <person name="Stam W.T."/>
            <person name="Tice H."/>
            <person name="Bornberg-Bauer E."/>
            <person name="Green P.J."/>
            <person name="Pearson G.A."/>
            <person name="Procaccini G."/>
            <person name="Duarte C.M."/>
            <person name="Schmutz J."/>
            <person name="Reusch T.B.H."/>
            <person name="Van de Peer Y."/>
        </authorList>
    </citation>
    <scope>NUCLEOTIDE SEQUENCE [LARGE SCALE GENOMIC DNA]</scope>
    <source>
        <strain evidence="20">cv. Finnish</strain>
    </source>
</reference>
<feature type="domain" description="C2H2-type" evidence="16">
    <location>
        <begin position="1056"/>
        <end position="1085"/>
    </location>
</feature>
<keyword evidence="4" id="KW-0677">Repeat</keyword>
<keyword evidence="7" id="KW-0156">Chromatin regulator</keyword>
<dbReference type="SMART" id="SM00355">
    <property type="entry name" value="ZnF_C2H2"/>
    <property type="match status" value="4"/>
</dbReference>
<evidence type="ECO:0000256" key="12">
    <source>
        <dbReference type="ARBA" id="ARBA00023163"/>
    </source>
</evidence>
<dbReference type="PANTHER" id="PTHR10694">
    <property type="entry name" value="LYSINE-SPECIFIC DEMETHYLASE"/>
    <property type="match status" value="1"/>
</dbReference>
<dbReference type="InterPro" id="IPR003347">
    <property type="entry name" value="JmjC_dom"/>
</dbReference>
<evidence type="ECO:0000256" key="14">
    <source>
        <dbReference type="PROSITE-ProRule" id="PRU00042"/>
    </source>
</evidence>
<feature type="compositionally biased region" description="Acidic residues" evidence="15">
    <location>
        <begin position="971"/>
        <end position="981"/>
    </location>
</feature>
<evidence type="ECO:0000256" key="2">
    <source>
        <dbReference type="ARBA" id="ARBA00004123"/>
    </source>
</evidence>
<keyword evidence="12" id="KW-0804">Transcription</keyword>
<evidence type="ECO:0000256" key="8">
    <source>
        <dbReference type="ARBA" id="ARBA00022964"/>
    </source>
</evidence>
<feature type="compositionally biased region" description="Basic residues" evidence="15">
    <location>
        <begin position="986"/>
        <end position="1009"/>
    </location>
</feature>
<evidence type="ECO:0000256" key="6">
    <source>
        <dbReference type="ARBA" id="ARBA00022833"/>
    </source>
</evidence>
<evidence type="ECO:0000313" key="19">
    <source>
        <dbReference type="EMBL" id="KMZ58845.1"/>
    </source>
</evidence>
<feature type="domain" description="C2H2-type" evidence="16">
    <location>
        <begin position="1086"/>
        <end position="1115"/>
    </location>
</feature>
<evidence type="ECO:0000256" key="15">
    <source>
        <dbReference type="SAM" id="MobiDB-lite"/>
    </source>
</evidence>
<proteinExistence type="predicted"/>
<dbReference type="GO" id="GO:0000785">
    <property type="term" value="C:chromatin"/>
    <property type="evidence" value="ECO:0000318"/>
    <property type="project" value="GO_Central"/>
</dbReference>
<dbReference type="OMA" id="MRFREPS"/>
<comment type="caution">
    <text evidence="19">The sequence shown here is derived from an EMBL/GenBank/DDBJ whole genome shotgun (WGS) entry which is preliminary data.</text>
</comment>
<dbReference type="GO" id="GO:0008270">
    <property type="term" value="F:zinc ion binding"/>
    <property type="evidence" value="ECO:0007669"/>
    <property type="project" value="UniProtKB-KW"/>
</dbReference>
<protein>
    <submittedName>
        <fullName evidence="19">Zinc finger protein</fullName>
    </submittedName>
</protein>
<evidence type="ECO:0000256" key="3">
    <source>
        <dbReference type="ARBA" id="ARBA00022723"/>
    </source>
</evidence>
<dbReference type="SMART" id="SM00558">
    <property type="entry name" value="JmjC"/>
    <property type="match status" value="1"/>
</dbReference>
<dbReference type="Pfam" id="PF02373">
    <property type="entry name" value="JmjC"/>
    <property type="match status" value="1"/>
</dbReference>
<evidence type="ECO:0000259" key="18">
    <source>
        <dbReference type="PROSITE" id="PS51184"/>
    </source>
</evidence>
<dbReference type="Proteomes" id="UP000036987">
    <property type="component" value="Unassembled WGS sequence"/>
</dbReference>
<keyword evidence="20" id="KW-1185">Reference proteome</keyword>
<evidence type="ECO:0000259" key="16">
    <source>
        <dbReference type="PROSITE" id="PS50157"/>
    </source>
</evidence>
<keyword evidence="5 14" id="KW-0863">Zinc-finger</keyword>
<keyword evidence="6" id="KW-0862">Zinc</keyword>
<evidence type="ECO:0000256" key="5">
    <source>
        <dbReference type="ARBA" id="ARBA00022771"/>
    </source>
</evidence>
<evidence type="ECO:0000256" key="7">
    <source>
        <dbReference type="ARBA" id="ARBA00022853"/>
    </source>
</evidence>
<dbReference type="PANTHER" id="PTHR10694:SF38">
    <property type="entry name" value="LYSINE-SPECIFIC DEMETHYLASE REF6"/>
    <property type="match status" value="1"/>
</dbReference>
<evidence type="ECO:0000256" key="9">
    <source>
        <dbReference type="ARBA" id="ARBA00023002"/>
    </source>
</evidence>
<evidence type="ECO:0000256" key="10">
    <source>
        <dbReference type="ARBA" id="ARBA00023004"/>
    </source>
</evidence>
<dbReference type="STRING" id="29655.A0A0K9NS69"/>
<dbReference type="GO" id="GO:0006338">
    <property type="term" value="P:chromatin remodeling"/>
    <property type="evidence" value="ECO:0000318"/>
    <property type="project" value="GO_Central"/>
</dbReference>
<keyword evidence="13" id="KW-0539">Nucleus</keyword>
<gene>
    <name evidence="19" type="ORF">ZOSMA_72G00070</name>
</gene>
<keyword evidence="11" id="KW-0805">Transcription regulation</keyword>
<name>A0A0K9NS69_ZOSMR</name>
<dbReference type="InterPro" id="IPR003349">
    <property type="entry name" value="JmjN"/>
</dbReference>
<dbReference type="EMBL" id="LFYR01001858">
    <property type="protein sequence ID" value="KMZ58845.1"/>
    <property type="molecule type" value="Genomic_DNA"/>
</dbReference>
<dbReference type="PROSITE" id="PS00028">
    <property type="entry name" value="ZINC_FINGER_C2H2_1"/>
    <property type="match status" value="3"/>
</dbReference>
<evidence type="ECO:0000256" key="4">
    <source>
        <dbReference type="ARBA" id="ARBA00022737"/>
    </source>
</evidence>
<feature type="domain" description="JmjN" evidence="17">
    <location>
        <begin position="28"/>
        <end position="69"/>
    </location>
</feature>
<feature type="domain" description="C2H2-type" evidence="16">
    <location>
        <begin position="1116"/>
        <end position="1147"/>
    </location>
</feature>
<keyword evidence="8" id="KW-0223">Dioxygenase</keyword>
<dbReference type="SUPFAM" id="SSF51197">
    <property type="entry name" value="Clavaminate synthase-like"/>
    <property type="match status" value="1"/>
</dbReference>
<evidence type="ECO:0000256" key="1">
    <source>
        <dbReference type="ARBA" id="ARBA00001954"/>
    </source>
</evidence>
<keyword evidence="3" id="KW-0479">Metal-binding</keyword>